<dbReference type="EMBL" id="ML208398">
    <property type="protein sequence ID" value="TFK66645.1"/>
    <property type="molecule type" value="Genomic_DNA"/>
</dbReference>
<reference evidence="1 2" key="1">
    <citation type="journal article" date="2019" name="Nat. Ecol. Evol.">
        <title>Megaphylogeny resolves global patterns of mushroom evolution.</title>
        <authorList>
            <person name="Varga T."/>
            <person name="Krizsan K."/>
            <person name="Foldi C."/>
            <person name="Dima B."/>
            <person name="Sanchez-Garcia M."/>
            <person name="Sanchez-Ramirez S."/>
            <person name="Szollosi G.J."/>
            <person name="Szarkandi J.G."/>
            <person name="Papp V."/>
            <person name="Albert L."/>
            <person name="Andreopoulos W."/>
            <person name="Angelini C."/>
            <person name="Antonin V."/>
            <person name="Barry K.W."/>
            <person name="Bougher N.L."/>
            <person name="Buchanan P."/>
            <person name="Buyck B."/>
            <person name="Bense V."/>
            <person name="Catcheside P."/>
            <person name="Chovatia M."/>
            <person name="Cooper J."/>
            <person name="Damon W."/>
            <person name="Desjardin D."/>
            <person name="Finy P."/>
            <person name="Geml J."/>
            <person name="Haridas S."/>
            <person name="Hughes K."/>
            <person name="Justo A."/>
            <person name="Karasinski D."/>
            <person name="Kautmanova I."/>
            <person name="Kiss B."/>
            <person name="Kocsube S."/>
            <person name="Kotiranta H."/>
            <person name="LaButti K.M."/>
            <person name="Lechner B.E."/>
            <person name="Liimatainen K."/>
            <person name="Lipzen A."/>
            <person name="Lukacs Z."/>
            <person name="Mihaltcheva S."/>
            <person name="Morgado L.N."/>
            <person name="Niskanen T."/>
            <person name="Noordeloos M.E."/>
            <person name="Ohm R.A."/>
            <person name="Ortiz-Santana B."/>
            <person name="Ovrebo C."/>
            <person name="Racz N."/>
            <person name="Riley R."/>
            <person name="Savchenko A."/>
            <person name="Shiryaev A."/>
            <person name="Soop K."/>
            <person name="Spirin V."/>
            <person name="Szebenyi C."/>
            <person name="Tomsovsky M."/>
            <person name="Tulloss R.E."/>
            <person name="Uehling J."/>
            <person name="Grigoriev I.V."/>
            <person name="Vagvolgyi C."/>
            <person name="Papp T."/>
            <person name="Martin F.M."/>
            <person name="Miettinen O."/>
            <person name="Hibbett D.S."/>
            <person name="Nagy L.G."/>
        </authorList>
    </citation>
    <scope>NUCLEOTIDE SEQUENCE [LARGE SCALE GENOMIC DNA]</scope>
    <source>
        <strain evidence="1 2">NL-1719</strain>
    </source>
</reference>
<name>A0ACD3ALS5_9AGAR</name>
<gene>
    <name evidence="1" type="ORF">BDN72DRAFT_843934</name>
</gene>
<organism evidence="1 2">
    <name type="scientific">Pluteus cervinus</name>
    <dbReference type="NCBI Taxonomy" id="181527"/>
    <lineage>
        <taxon>Eukaryota</taxon>
        <taxon>Fungi</taxon>
        <taxon>Dikarya</taxon>
        <taxon>Basidiomycota</taxon>
        <taxon>Agaricomycotina</taxon>
        <taxon>Agaricomycetes</taxon>
        <taxon>Agaricomycetidae</taxon>
        <taxon>Agaricales</taxon>
        <taxon>Pluteineae</taxon>
        <taxon>Pluteaceae</taxon>
        <taxon>Pluteus</taxon>
    </lineage>
</organism>
<evidence type="ECO:0000313" key="2">
    <source>
        <dbReference type="Proteomes" id="UP000308600"/>
    </source>
</evidence>
<dbReference type="Proteomes" id="UP000308600">
    <property type="component" value="Unassembled WGS sequence"/>
</dbReference>
<evidence type="ECO:0000313" key="1">
    <source>
        <dbReference type="EMBL" id="TFK66645.1"/>
    </source>
</evidence>
<protein>
    <submittedName>
        <fullName evidence="1">Alpha/beta-hydrolase</fullName>
    </submittedName>
</protein>
<sequence length="348" mass="39463">MSHATCKGMNRAKRQEVDINLEYANINPEAKTAILMVHGWPSLWSSWSNQIKELEKDFHLIVPNLRGFGSSQHPGDIEASSSLSDYISDLVCILEKEKVDKAICAGHDWGAPVCYEAARQRPDIFRAVIGITAPYLPSLPPHFIGIENFLQDFPKLAYQIYFDKSTQTAIKELDLDIRRTIRATLRTVDSPPPDRYLTSNCSFLEAYSEVQVIPPVPFFSEDEEDYFVEQYSIQGFRYTMGPYCHESRYASWKFATDQGNATISNPVLAIYPDQDLVADVVSVAAFLGTDRFIDKLTTEVVKGAHWVHIENPKPVNKAIRSWLENTEMDVEKASVEHKSTNEHLVDEL</sequence>
<keyword evidence="2" id="KW-1185">Reference proteome</keyword>
<accession>A0ACD3ALS5</accession>
<proteinExistence type="predicted"/>